<reference evidence="5 6" key="1">
    <citation type="submission" date="2019-07" db="EMBL/GenBank/DDBJ databases">
        <title>Genomics analysis of Aphanomyces spp. identifies a new class of oomycete effector associated with host adaptation.</title>
        <authorList>
            <person name="Gaulin E."/>
        </authorList>
    </citation>
    <scope>NUCLEOTIDE SEQUENCE [LARGE SCALE GENOMIC DNA]</scope>
    <source>
        <strain evidence="5 6">ATCC 201684</strain>
    </source>
</reference>
<feature type="domain" description="EF-hand" evidence="4">
    <location>
        <begin position="203"/>
        <end position="238"/>
    </location>
</feature>
<evidence type="ECO:0000259" key="4">
    <source>
        <dbReference type="PROSITE" id="PS50222"/>
    </source>
</evidence>
<dbReference type="AlphaFoldDB" id="A0A6G0XVB6"/>
<gene>
    <name evidence="5" type="ORF">Ae201684_001087</name>
</gene>
<dbReference type="GO" id="GO:0019900">
    <property type="term" value="F:kinase binding"/>
    <property type="evidence" value="ECO:0007669"/>
    <property type="project" value="InterPro"/>
</dbReference>
<dbReference type="VEuPathDB" id="FungiDB:AeMF1_001597"/>
<dbReference type="InterPro" id="IPR011992">
    <property type="entry name" value="EF-hand-dom_pair"/>
</dbReference>
<dbReference type="Gene3D" id="1.10.238.10">
    <property type="entry name" value="EF-hand"/>
    <property type="match status" value="1"/>
</dbReference>
<evidence type="ECO:0000256" key="2">
    <source>
        <dbReference type="ARBA" id="ARBA00022837"/>
    </source>
</evidence>
<keyword evidence="2" id="KW-0106">Calcium</keyword>
<dbReference type="InterPro" id="IPR018247">
    <property type="entry name" value="EF_Hand_1_Ca_BS"/>
</dbReference>
<dbReference type="OrthoDB" id="191686at2759"/>
<evidence type="ECO:0000313" key="5">
    <source>
        <dbReference type="EMBL" id="KAF0744621.1"/>
    </source>
</evidence>
<sequence>MGNKQGKLKRRGLDDRPSVTGTATPSERKRSIWSKAPPSPTAQGPPPAPASPMKQVERGGNERTPALETQELVERTHFSAREIDSIRENIFALLGYTLSPTNYQEISISKEDFMKFLGVSVESLFPSRLFAIFDVSKRDVLSFADLVRGLSILSQKATRDEKLRMAFQMLDPTNSGFITREETTSMLKSCLEESKEIALTADQVDKLVASTFAEADMDRNGLIDFAEYQALDARHPGLLEFLTVDTTGIFNSLDKQKSAKGM</sequence>
<proteinExistence type="predicted"/>
<comment type="caution">
    <text evidence="5">The sequence shown here is derived from an EMBL/GenBank/DDBJ whole genome shotgun (WGS) entry which is preliminary data.</text>
</comment>
<dbReference type="InterPro" id="IPR045198">
    <property type="entry name" value="CNBL1-10"/>
</dbReference>
<dbReference type="Proteomes" id="UP000481153">
    <property type="component" value="Unassembled WGS sequence"/>
</dbReference>
<dbReference type="EMBL" id="VJMJ01000009">
    <property type="protein sequence ID" value="KAF0744621.1"/>
    <property type="molecule type" value="Genomic_DNA"/>
</dbReference>
<dbReference type="PANTHER" id="PTHR23056">
    <property type="entry name" value="CALCINEURIN B"/>
    <property type="match status" value="1"/>
</dbReference>
<evidence type="ECO:0000313" key="6">
    <source>
        <dbReference type="Proteomes" id="UP000481153"/>
    </source>
</evidence>
<dbReference type="Pfam" id="PF13499">
    <property type="entry name" value="EF-hand_7"/>
    <property type="match status" value="1"/>
</dbReference>
<dbReference type="GO" id="GO:0019722">
    <property type="term" value="P:calcium-mediated signaling"/>
    <property type="evidence" value="ECO:0007669"/>
    <property type="project" value="InterPro"/>
</dbReference>
<dbReference type="PROSITE" id="PS00018">
    <property type="entry name" value="EF_HAND_1"/>
    <property type="match status" value="1"/>
</dbReference>
<keyword evidence="6" id="KW-1185">Reference proteome</keyword>
<dbReference type="CDD" id="cd00051">
    <property type="entry name" value="EFh"/>
    <property type="match status" value="1"/>
</dbReference>
<dbReference type="InterPro" id="IPR002048">
    <property type="entry name" value="EF_hand_dom"/>
</dbReference>
<evidence type="ECO:0000256" key="3">
    <source>
        <dbReference type="SAM" id="MobiDB-lite"/>
    </source>
</evidence>
<protein>
    <recommendedName>
        <fullName evidence="4">EF-hand domain-containing protein</fullName>
    </recommendedName>
</protein>
<dbReference type="SMART" id="SM00054">
    <property type="entry name" value="EFh"/>
    <property type="match status" value="2"/>
</dbReference>
<feature type="compositionally biased region" description="Basic residues" evidence="3">
    <location>
        <begin position="1"/>
        <end position="10"/>
    </location>
</feature>
<organism evidence="5 6">
    <name type="scientific">Aphanomyces euteiches</name>
    <dbReference type="NCBI Taxonomy" id="100861"/>
    <lineage>
        <taxon>Eukaryota</taxon>
        <taxon>Sar</taxon>
        <taxon>Stramenopiles</taxon>
        <taxon>Oomycota</taxon>
        <taxon>Saprolegniomycetes</taxon>
        <taxon>Saprolegniales</taxon>
        <taxon>Verrucalvaceae</taxon>
        <taxon>Aphanomyces</taxon>
    </lineage>
</organism>
<dbReference type="PANTHER" id="PTHR23056:SF110">
    <property type="entry name" value="CALMODULIN"/>
    <property type="match status" value="1"/>
</dbReference>
<evidence type="ECO:0000256" key="1">
    <source>
        <dbReference type="ARBA" id="ARBA00022737"/>
    </source>
</evidence>
<keyword evidence="1" id="KW-0677">Repeat</keyword>
<accession>A0A6G0XVB6</accession>
<feature type="domain" description="EF-hand" evidence="4">
    <location>
        <begin position="158"/>
        <end position="193"/>
    </location>
</feature>
<dbReference type="SUPFAM" id="SSF47473">
    <property type="entry name" value="EF-hand"/>
    <property type="match status" value="1"/>
</dbReference>
<feature type="compositionally biased region" description="Pro residues" evidence="3">
    <location>
        <begin position="37"/>
        <end position="50"/>
    </location>
</feature>
<dbReference type="PROSITE" id="PS50222">
    <property type="entry name" value="EF_HAND_2"/>
    <property type="match status" value="2"/>
</dbReference>
<name>A0A6G0XVB6_9STRA</name>
<feature type="region of interest" description="Disordered" evidence="3">
    <location>
        <begin position="1"/>
        <end position="66"/>
    </location>
</feature>
<dbReference type="GO" id="GO:0005509">
    <property type="term" value="F:calcium ion binding"/>
    <property type="evidence" value="ECO:0007669"/>
    <property type="project" value="InterPro"/>
</dbReference>